<evidence type="ECO:0000256" key="6">
    <source>
        <dbReference type="ARBA" id="ARBA00022723"/>
    </source>
</evidence>
<dbReference type="PANTHER" id="PTHR33238">
    <property type="entry name" value="IRON (METAL) DEPENDENT REPRESSOR, DTXR FAMILY"/>
    <property type="match status" value="1"/>
</dbReference>
<dbReference type="Proteomes" id="UP000297975">
    <property type="component" value="Unassembled WGS sequence"/>
</dbReference>
<keyword evidence="8" id="KW-0238">DNA-binding</keyword>
<keyword evidence="5" id="KW-0678">Repressor</keyword>
<dbReference type="Gene3D" id="1.10.10.10">
    <property type="entry name" value="Winged helix-like DNA-binding domain superfamily/Winged helix DNA-binding domain"/>
    <property type="match status" value="1"/>
</dbReference>
<evidence type="ECO:0000256" key="8">
    <source>
        <dbReference type="ARBA" id="ARBA00023125"/>
    </source>
</evidence>
<evidence type="ECO:0000256" key="12">
    <source>
        <dbReference type="ARBA" id="ARBA00032593"/>
    </source>
</evidence>
<dbReference type="NCBIfam" id="NF003025">
    <property type="entry name" value="PRK03902.1"/>
    <property type="match status" value="1"/>
</dbReference>
<keyword evidence="7" id="KW-0805">Transcription regulation</keyword>
<evidence type="ECO:0000256" key="1">
    <source>
        <dbReference type="ARBA" id="ARBA00004496"/>
    </source>
</evidence>
<dbReference type="GO" id="GO:0046983">
    <property type="term" value="F:protein dimerization activity"/>
    <property type="evidence" value="ECO:0007669"/>
    <property type="project" value="InterPro"/>
</dbReference>
<dbReference type="InterPro" id="IPR050536">
    <property type="entry name" value="DtxR_MntR_Metal-Reg"/>
</dbReference>
<dbReference type="InterPro" id="IPR022687">
    <property type="entry name" value="HTH_DTXR"/>
</dbReference>
<dbReference type="OrthoDB" id="9791355at2"/>
<evidence type="ECO:0000256" key="4">
    <source>
        <dbReference type="ARBA" id="ARBA00022490"/>
    </source>
</evidence>
<keyword evidence="11" id="KW-0464">Manganese</keyword>
<name>A0A4Y8IFT0_9BACI</name>
<evidence type="ECO:0000256" key="7">
    <source>
        <dbReference type="ARBA" id="ARBA00023015"/>
    </source>
</evidence>
<comment type="subunit">
    <text evidence="3">Homodimer.</text>
</comment>
<dbReference type="GO" id="GO:0046914">
    <property type="term" value="F:transition metal ion binding"/>
    <property type="evidence" value="ECO:0007669"/>
    <property type="project" value="InterPro"/>
</dbReference>
<dbReference type="InterPro" id="IPR001367">
    <property type="entry name" value="Fe_dep_repressor"/>
</dbReference>
<dbReference type="FunFam" id="1.10.10.10:FF:000189">
    <property type="entry name" value="HTH-type transcriptional regulator MntR"/>
    <property type="match status" value="1"/>
</dbReference>
<feature type="domain" description="HTH dtxR-type" evidence="13">
    <location>
        <begin position="10"/>
        <end position="71"/>
    </location>
</feature>
<evidence type="ECO:0000256" key="3">
    <source>
        <dbReference type="ARBA" id="ARBA00011738"/>
    </source>
</evidence>
<evidence type="ECO:0000256" key="2">
    <source>
        <dbReference type="ARBA" id="ARBA00007871"/>
    </source>
</evidence>
<dbReference type="SUPFAM" id="SSF46785">
    <property type="entry name" value="Winged helix' DNA-binding domain"/>
    <property type="match status" value="1"/>
</dbReference>
<gene>
    <name evidence="14" type="primary">mntR</name>
    <name evidence="14" type="ORF">E3U55_10160</name>
</gene>
<reference evidence="14 15" key="1">
    <citation type="submission" date="2019-03" db="EMBL/GenBank/DDBJ databases">
        <authorList>
            <person name="He R.-H."/>
        </authorList>
    </citation>
    <scope>NUCLEOTIDE SEQUENCE [LARGE SCALE GENOMIC DNA]</scope>
    <source>
        <strain evidence="15">SH 714</strain>
    </source>
</reference>
<dbReference type="InterPro" id="IPR022689">
    <property type="entry name" value="Iron_dep_repressor"/>
</dbReference>
<keyword evidence="6" id="KW-0479">Metal-binding</keyword>
<evidence type="ECO:0000256" key="11">
    <source>
        <dbReference type="ARBA" id="ARBA00023211"/>
    </source>
</evidence>
<accession>A0A4Y8IFT0</accession>
<dbReference type="PANTHER" id="PTHR33238:SF11">
    <property type="entry name" value="TRANSCRIPTIONAL REGULATOR MNTR"/>
    <property type="match status" value="1"/>
</dbReference>
<dbReference type="EMBL" id="SOPW01000010">
    <property type="protein sequence ID" value="TFB19519.1"/>
    <property type="molecule type" value="Genomic_DNA"/>
</dbReference>
<keyword evidence="9" id="KW-0010">Activator</keyword>
<evidence type="ECO:0000256" key="5">
    <source>
        <dbReference type="ARBA" id="ARBA00022491"/>
    </source>
</evidence>
<dbReference type="InterPro" id="IPR036388">
    <property type="entry name" value="WH-like_DNA-bd_sf"/>
</dbReference>
<dbReference type="InterPro" id="IPR036421">
    <property type="entry name" value="Fe_dep_repressor_sf"/>
</dbReference>
<dbReference type="GO" id="GO:0003700">
    <property type="term" value="F:DNA-binding transcription factor activity"/>
    <property type="evidence" value="ECO:0007669"/>
    <property type="project" value="InterPro"/>
</dbReference>
<dbReference type="SUPFAM" id="SSF47979">
    <property type="entry name" value="Iron-dependent repressor protein, dimerization domain"/>
    <property type="match status" value="1"/>
</dbReference>
<evidence type="ECO:0000256" key="9">
    <source>
        <dbReference type="ARBA" id="ARBA00023159"/>
    </source>
</evidence>
<keyword evidence="4" id="KW-0963">Cytoplasm</keyword>
<dbReference type="InterPro" id="IPR036390">
    <property type="entry name" value="WH_DNA-bd_sf"/>
</dbReference>
<dbReference type="PROSITE" id="PS50944">
    <property type="entry name" value="HTH_DTXR"/>
    <property type="match status" value="1"/>
</dbReference>
<dbReference type="GO" id="GO:0005737">
    <property type="term" value="C:cytoplasm"/>
    <property type="evidence" value="ECO:0007669"/>
    <property type="project" value="UniProtKB-SubCell"/>
</dbReference>
<evidence type="ECO:0000313" key="15">
    <source>
        <dbReference type="Proteomes" id="UP000297975"/>
    </source>
</evidence>
<dbReference type="Gene3D" id="1.10.60.10">
    <property type="entry name" value="Iron dependent repressor, metal binding and dimerisation domain"/>
    <property type="match status" value="1"/>
</dbReference>
<comment type="caution">
    <text evidence="14">The sequence shown here is derived from an EMBL/GenBank/DDBJ whole genome shotgun (WGS) entry which is preliminary data.</text>
</comment>
<evidence type="ECO:0000256" key="10">
    <source>
        <dbReference type="ARBA" id="ARBA00023163"/>
    </source>
</evidence>
<dbReference type="AlphaFoldDB" id="A0A4Y8IFT0"/>
<keyword evidence="15" id="KW-1185">Reference proteome</keyword>
<proteinExistence type="inferred from homology"/>
<dbReference type="SMART" id="SM00529">
    <property type="entry name" value="HTH_DTXR"/>
    <property type="match status" value="1"/>
</dbReference>
<keyword evidence="10" id="KW-0804">Transcription</keyword>
<dbReference type="Pfam" id="PF02742">
    <property type="entry name" value="Fe_dep_repr_C"/>
    <property type="match status" value="1"/>
</dbReference>
<comment type="similarity">
    <text evidence="2">Belongs to the DtxR/MntR family.</text>
</comment>
<evidence type="ECO:0000259" key="13">
    <source>
        <dbReference type="PROSITE" id="PS50944"/>
    </source>
</evidence>
<evidence type="ECO:0000313" key="14">
    <source>
        <dbReference type="EMBL" id="TFB19519.1"/>
    </source>
</evidence>
<dbReference type="Pfam" id="PF01325">
    <property type="entry name" value="Fe_dep_repress"/>
    <property type="match status" value="1"/>
</dbReference>
<protein>
    <recommendedName>
        <fullName evidence="12">Manganese transport regulator</fullName>
    </recommendedName>
</protein>
<comment type="subcellular location">
    <subcellularLocation>
        <location evidence="1">Cytoplasm</location>
    </subcellularLocation>
</comment>
<dbReference type="GO" id="GO:0003677">
    <property type="term" value="F:DNA binding"/>
    <property type="evidence" value="ECO:0007669"/>
    <property type="project" value="UniProtKB-KW"/>
</dbReference>
<organism evidence="14 15">
    <name type="scientific">Filobacillus milosensis</name>
    <dbReference type="NCBI Taxonomy" id="94137"/>
    <lineage>
        <taxon>Bacteria</taxon>
        <taxon>Bacillati</taxon>
        <taxon>Bacillota</taxon>
        <taxon>Bacilli</taxon>
        <taxon>Bacillales</taxon>
        <taxon>Bacillaceae</taxon>
        <taxon>Filobacillus</taxon>
    </lineage>
</organism>
<sequence length="145" mass="17008">MYKGGSHLSTTPNMEDYLEVIYMMFEEKGYARSTDIADHLDVLPSSVTKMMKRLDEQGLGVYEKYRGFVLTSKGKKIAKDIVDKHQTLEDFFRVFEIDSDNIYEEVEGIEHHIGKETTHCISSLVQFFENHPEIRKSYLEYRKKL</sequence>